<dbReference type="SUPFAM" id="SSF46689">
    <property type="entry name" value="Homeodomain-like"/>
    <property type="match status" value="1"/>
</dbReference>
<dbReference type="KEGG" id="cgo:Corgl_1697"/>
<dbReference type="InterPro" id="IPR020449">
    <property type="entry name" value="Tscrpt_reg_AraC-type_HTH"/>
</dbReference>
<evidence type="ECO:0000313" key="7">
    <source>
        <dbReference type="Proteomes" id="UP000006851"/>
    </source>
</evidence>
<organism evidence="6 7">
    <name type="scientific">Coriobacterium glomerans (strain ATCC 49209 / DSM 20642 / JCM 10262 / PW2)</name>
    <dbReference type="NCBI Taxonomy" id="700015"/>
    <lineage>
        <taxon>Bacteria</taxon>
        <taxon>Bacillati</taxon>
        <taxon>Actinomycetota</taxon>
        <taxon>Coriobacteriia</taxon>
        <taxon>Coriobacteriales</taxon>
        <taxon>Coriobacteriaceae</taxon>
        <taxon>Coriobacterium</taxon>
    </lineage>
</organism>
<dbReference type="Gene3D" id="2.60.120.10">
    <property type="entry name" value="Jelly Rolls"/>
    <property type="match status" value="1"/>
</dbReference>
<dbReference type="EMBL" id="CP002628">
    <property type="protein sequence ID" value="AEB07795.1"/>
    <property type="molecule type" value="Genomic_DNA"/>
</dbReference>
<dbReference type="GO" id="GO:0043565">
    <property type="term" value="F:sequence-specific DNA binding"/>
    <property type="evidence" value="ECO:0007669"/>
    <property type="project" value="InterPro"/>
</dbReference>
<dbReference type="InterPro" id="IPR018060">
    <property type="entry name" value="HTH_AraC"/>
</dbReference>
<gene>
    <name evidence="6" type="ordered locus">Corgl_1697</name>
</gene>
<reference evidence="7" key="1">
    <citation type="journal article" date="2013" name="Stand. Genomic Sci.">
        <title>Complete genome sequence of Coriobacterium glomerans type strain (PW2(T)) from the midgut of Pyrrhocoris apterus L. (red soldier bug).</title>
        <authorList>
            <person name="Stackebrandt E."/>
            <person name="Zeytun A."/>
            <person name="Lapidus A."/>
            <person name="Nolan M."/>
            <person name="Lucas S."/>
            <person name="Hammon N."/>
            <person name="Deshpande S."/>
            <person name="Cheng J.F."/>
            <person name="Tapia R."/>
            <person name="Goodwin L.A."/>
            <person name="Pitluck S."/>
            <person name="Liolios K."/>
            <person name="Pagani I."/>
            <person name="Ivanova N."/>
            <person name="Mavromatis K."/>
            <person name="Mikhailova N."/>
            <person name="Huntemann M."/>
            <person name="Pati A."/>
            <person name="Chen A."/>
            <person name="Palaniappan K."/>
            <person name="Chang Y.J."/>
            <person name="Land M."/>
            <person name="Hauser L."/>
            <person name="Rohde M."/>
            <person name="Pukall R."/>
            <person name="Goker M."/>
            <person name="Detter J.C."/>
            <person name="Woyke T."/>
            <person name="Bristow J."/>
            <person name="Eisen J.A."/>
            <person name="Markowitz V."/>
            <person name="Hugenholtz P."/>
            <person name="Kyrpides N.C."/>
            <person name="Klenk H.P."/>
        </authorList>
    </citation>
    <scope>NUCLEOTIDE SEQUENCE</scope>
    <source>
        <strain evidence="7">ATCC 49209 / DSM 20642 / JCM 10262 / PW2</strain>
    </source>
</reference>
<dbReference type="STRING" id="700015.Corgl_1697"/>
<dbReference type="InterPro" id="IPR009057">
    <property type="entry name" value="Homeodomain-like_sf"/>
</dbReference>
<dbReference type="InterPro" id="IPR050204">
    <property type="entry name" value="AraC_XylS_family_regulators"/>
</dbReference>
<dbReference type="InterPro" id="IPR003313">
    <property type="entry name" value="AraC-bd"/>
</dbReference>
<dbReference type="InterPro" id="IPR014710">
    <property type="entry name" value="RmlC-like_jellyroll"/>
</dbReference>
<dbReference type="Pfam" id="PF02311">
    <property type="entry name" value="AraC_binding"/>
    <property type="match status" value="1"/>
</dbReference>
<dbReference type="OrthoDB" id="9799345at2"/>
<evidence type="ECO:0000256" key="4">
    <source>
        <dbReference type="ARBA" id="ARBA00023163"/>
    </source>
</evidence>
<feature type="domain" description="HTH araC/xylS-type" evidence="5">
    <location>
        <begin position="192"/>
        <end position="293"/>
    </location>
</feature>
<dbReference type="SMART" id="SM00342">
    <property type="entry name" value="HTH_ARAC"/>
    <property type="match status" value="1"/>
</dbReference>
<evidence type="ECO:0000256" key="1">
    <source>
        <dbReference type="ARBA" id="ARBA00022490"/>
    </source>
</evidence>
<name>F2NB44_CORGP</name>
<dbReference type="Proteomes" id="UP000006851">
    <property type="component" value="Chromosome"/>
</dbReference>
<proteinExistence type="predicted"/>
<accession>F2NB44</accession>
<dbReference type="eggNOG" id="COG0662">
    <property type="taxonomic scope" value="Bacteria"/>
</dbReference>
<keyword evidence="7" id="KW-1185">Reference proteome</keyword>
<keyword evidence="2" id="KW-0805">Transcription regulation</keyword>
<dbReference type="Pfam" id="PF12833">
    <property type="entry name" value="HTH_18"/>
    <property type="match status" value="1"/>
</dbReference>
<dbReference type="PRINTS" id="PR00032">
    <property type="entry name" value="HTHARAC"/>
</dbReference>
<dbReference type="eggNOG" id="COG2207">
    <property type="taxonomic scope" value="Bacteria"/>
</dbReference>
<dbReference type="GO" id="GO:0003700">
    <property type="term" value="F:DNA-binding transcription factor activity"/>
    <property type="evidence" value="ECO:0007669"/>
    <property type="project" value="InterPro"/>
</dbReference>
<dbReference type="PANTHER" id="PTHR46796:SF13">
    <property type="entry name" value="HTH-TYPE TRANSCRIPTIONAL ACTIVATOR RHAS"/>
    <property type="match status" value="1"/>
</dbReference>
<dbReference type="RefSeq" id="WP_013709537.1">
    <property type="nucleotide sequence ID" value="NC_015389.1"/>
</dbReference>
<sequence>MNPTPEWLEQLVKLPDIDINLKTFGGHKQKVLSGWRAPQETHFAFEIMLIIAGRQRTIFEASQFDFVANDVILIPPGRAHENTCVSGEGLEYFCMHFDLDEPEVQQQLLMHCPLLLKKANPAYQVISQILQHLIAFLANDHFGIKEKIAIEILLLELMSALLDYVEDEKLQLSHTDSTSLVLAKSIAESIQQNFRMYTQDPSEENEELLSMSYTAHSLNISNSTMLTAFKKVYSCSPKKYLDQLRFNQAKFYLHQPKLAICEIAEIVGYRNAAHFTRQFRKWANMSPKDYRGAQLEAAK</sequence>
<dbReference type="AlphaFoldDB" id="F2NB44"/>
<evidence type="ECO:0000256" key="2">
    <source>
        <dbReference type="ARBA" id="ARBA00023015"/>
    </source>
</evidence>
<dbReference type="SUPFAM" id="SSF51215">
    <property type="entry name" value="Regulatory protein AraC"/>
    <property type="match status" value="1"/>
</dbReference>
<dbReference type="PANTHER" id="PTHR46796">
    <property type="entry name" value="HTH-TYPE TRANSCRIPTIONAL ACTIVATOR RHAS-RELATED"/>
    <property type="match status" value="1"/>
</dbReference>
<dbReference type="HOGENOM" id="CLU_000445_88_6_11"/>
<keyword evidence="1" id="KW-0963">Cytoplasm</keyword>
<evidence type="ECO:0000259" key="5">
    <source>
        <dbReference type="PROSITE" id="PS01124"/>
    </source>
</evidence>
<keyword evidence="4" id="KW-0804">Transcription</keyword>
<evidence type="ECO:0000313" key="6">
    <source>
        <dbReference type="EMBL" id="AEB07795.1"/>
    </source>
</evidence>
<protein>
    <submittedName>
        <fullName evidence="6">Transcriptional regulator, AraC family</fullName>
    </submittedName>
</protein>
<dbReference type="PROSITE" id="PS01124">
    <property type="entry name" value="HTH_ARAC_FAMILY_2"/>
    <property type="match status" value="1"/>
</dbReference>
<evidence type="ECO:0000256" key="3">
    <source>
        <dbReference type="ARBA" id="ARBA00023125"/>
    </source>
</evidence>
<dbReference type="Gene3D" id="1.10.10.60">
    <property type="entry name" value="Homeodomain-like"/>
    <property type="match status" value="1"/>
</dbReference>
<dbReference type="InterPro" id="IPR037923">
    <property type="entry name" value="HTH-like"/>
</dbReference>
<keyword evidence="3" id="KW-0238">DNA-binding</keyword>